<dbReference type="GO" id="GO:0004672">
    <property type="term" value="F:protein kinase activity"/>
    <property type="evidence" value="ECO:0007669"/>
    <property type="project" value="InterPro"/>
</dbReference>
<dbReference type="InterPro" id="IPR011009">
    <property type="entry name" value="Kinase-like_dom_sf"/>
</dbReference>
<dbReference type="EMBL" id="LNQE01001891">
    <property type="protein sequence ID" value="KUG03164.1"/>
    <property type="molecule type" value="Genomic_DNA"/>
</dbReference>
<evidence type="ECO:0000259" key="3">
    <source>
        <dbReference type="PROSITE" id="PS50011"/>
    </source>
</evidence>
<organism evidence="4">
    <name type="scientific">hydrocarbon metagenome</name>
    <dbReference type="NCBI Taxonomy" id="938273"/>
    <lineage>
        <taxon>unclassified sequences</taxon>
        <taxon>metagenomes</taxon>
        <taxon>ecological metagenomes</taxon>
    </lineage>
</organism>
<dbReference type="CDD" id="cd05121">
    <property type="entry name" value="ABC1_ADCK3-like"/>
    <property type="match status" value="1"/>
</dbReference>
<protein>
    <submittedName>
        <fullName evidence="4">Ubiquinone biosynthesis monooxygenase ubib</fullName>
    </submittedName>
</protein>
<name>A0A0W8E3D9_9ZZZZ</name>
<feature type="transmembrane region" description="Helical" evidence="2">
    <location>
        <begin position="531"/>
        <end position="551"/>
    </location>
</feature>
<dbReference type="GO" id="GO:0004497">
    <property type="term" value="F:monooxygenase activity"/>
    <property type="evidence" value="ECO:0007669"/>
    <property type="project" value="UniProtKB-KW"/>
</dbReference>
<feature type="transmembrane region" description="Helical" evidence="2">
    <location>
        <begin position="501"/>
        <end position="519"/>
    </location>
</feature>
<dbReference type="InterPro" id="IPR050154">
    <property type="entry name" value="UbiB_kinase"/>
</dbReference>
<sequence length="556" mass="63435">MSLNRSINTVKHLPRYREVANVFIKYGFASVYDRLNLPFINRIRRADKVEERLQQKNAARRLRAAFEELGPTFIKMGQLLSTRADWLNPEFIKELENLQDNVPSFAFAEVSKILGEEGIDIHEQFSYFNPQPIAAASIGQVHEAILISGEKVVVKVKRPGIDEMVKTDLEILREISVWLERRIEWIRFYKLSEVIDELGQALVNELDFEKEARNIEIFHRNFGAIETVIIPAVFWAYSSKRVVTMEYVEGIKISDFASLKQNHYDTRRIASNIVKALFFQIYVHGFFHADPHPGNMAVSSGEKIIFYDFGQVGVIDEYDRDKYMILVIGMMNHDVTGVTRVLLEIADNTNHVSVEELRRDVANLSRKYYGMPLSQINIGEALAELIDLSAHYRVRLPAELSLLVKMLMTIESTISLLDPTISLVDIAEPYGKRALKERYSGKRIKHEIGEILMDYGNVARTMPRDISNIFKKVMDGQLTIRMEHHRLETLGNKLDLISNRLSLAIILASLIIGTSLFVNMSGSSIVARIPIAELGFILAVILGLFLAYSILRSGRF</sequence>
<accession>A0A0W8E3D9</accession>
<evidence type="ECO:0000313" key="4">
    <source>
        <dbReference type="EMBL" id="KUG03164.1"/>
    </source>
</evidence>
<dbReference type="InterPro" id="IPR004147">
    <property type="entry name" value="ABC1_dom"/>
</dbReference>
<keyword evidence="2" id="KW-0472">Membrane</keyword>
<dbReference type="SUPFAM" id="SSF56112">
    <property type="entry name" value="Protein kinase-like (PK-like)"/>
    <property type="match status" value="1"/>
</dbReference>
<keyword evidence="4" id="KW-0830">Ubiquinone</keyword>
<feature type="domain" description="Protein kinase" evidence="3">
    <location>
        <begin position="127"/>
        <end position="449"/>
    </location>
</feature>
<evidence type="ECO:0000256" key="2">
    <source>
        <dbReference type="SAM" id="Phobius"/>
    </source>
</evidence>
<keyword evidence="4" id="KW-0503">Monooxygenase</keyword>
<dbReference type="PROSITE" id="PS50011">
    <property type="entry name" value="PROTEIN_KINASE_DOM"/>
    <property type="match status" value="1"/>
</dbReference>
<dbReference type="GO" id="GO:0005524">
    <property type="term" value="F:ATP binding"/>
    <property type="evidence" value="ECO:0007669"/>
    <property type="project" value="InterPro"/>
</dbReference>
<comment type="caution">
    <text evidence="4">The sequence shown here is derived from an EMBL/GenBank/DDBJ whole genome shotgun (WGS) entry which is preliminary data.</text>
</comment>
<comment type="similarity">
    <text evidence="1">Belongs to the protein kinase superfamily. ADCK protein kinase family.</text>
</comment>
<reference evidence="4" key="1">
    <citation type="journal article" date="2015" name="Proc. Natl. Acad. Sci. U.S.A.">
        <title>Networks of energetic and metabolic interactions define dynamics in microbial communities.</title>
        <authorList>
            <person name="Embree M."/>
            <person name="Liu J.K."/>
            <person name="Al-Bassam M.M."/>
            <person name="Zengler K."/>
        </authorList>
    </citation>
    <scope>NUCLEOTIDE SEQUENCE</scope>
</reference>
<dbReference type="Pfam" id="PF03109">
    <property type="entry name" value="ABC1"/>
    <property type="match status" value="1"/>
</dbReference>
<keyword evidence="2" id="KW-0812">Transmembrane</keyword>
<keyword evidence="4" id="KW-0560">Oxidoreductase</keyword>
<dbReference type="InterPro" id="IPR000719">
    <property type="entry name" value="Prot_kinase_dom"/>
</dbReference>
<dbReference type="AlphaFoldDB" id="A0A0W8E3D9"/>
<gene>
    <name evidence="4" type="ORF">ASZ90_019429</name>
</gene>
<keyword evidence="2" id="KW-1133">Transmembrane helix</keyword>
<dbReference type="PANTHER" id="PTHR10566">
    <property type="entry name" value="CHAPERONE-ACTIVITY OF BC1 COMPLEX CABC1 -RELATED"/>
    <property type="match status" value="1"/>
</dbReference>
<proteinExistence type="inferred from homology"/>
<evidence type="ECO:0000256" key="1">
    <source>
        <dbReference type="ARBA" id="ARBA00009670"/>
    </source>
</evidence>
<dbReference type="PANTHER" id="PTHR10566:SF113">
    <property type="entry name" value="PROTEIN ACTIVITY OF BC1 COMPLEX KINASE 7, CHLOROPLASTIC"/>
    <property type="match status" value="1"/>
</dbReference>